<evidence type="ECO:0000313" key="2">
    <source>
        <dbReference type="EMBL" id="GGT14296.1"/>
    </source>
</evidence>
<comment type="caution">
    <text evidence="2">The sequence shown here is derived from an EMBL/GenBank/DDBJ whole genome shotgun (WGS) entry which is preliminary data.</text>
</comment>
<protein>
    <submittedName>
        <fullName evidence="2">FMN reductase</fullName>
    </submittedName>
</protein>
<dbReference type="RefSeq" id="WP_019891020.1">
    <property type="nucleotide sequence ID" value="NZ_BMQQ01000001.1"/>
</dbReference>
<gene>
    <name evidence="2" type="ORF">GCM10014713_03680</name>
</gene>
<dbReference type="Pfam" id="PF03358">
    <property type="entry name" value="FMN_red"/>
    <property type="match status" value="1"/>
</dbReference>
<evidence type="ECO:0000259" key="1">
    <source>
        <dbReference type="Pfam" id="PF03358"/>
    </source>
</evidence>
<dbReference type="GO" id="GO:0010181">
    <property type="term" value="F:FMN binding"/>
    <property type="evidence" value="ECO:0007669"/>
    <property type="project" value="TreeGrafter"/>
</dbReference>
<accession>A0A918LLX2</accession>
<dbReference type="Proteomes" id="UP000619486">
    <property type="component" value="Unassembled WGS sequence"/>
</dbReference>
<keyword evidence="3" id="KW-1185">Reference proteome</keyword>
<reference evidence="2" key="2">
    <citation type="submission" date="2020-09" db="EMBL/GenBank/DDBJ databases">
        <authorList>
            <person name="Sun Q."/>
            <person name="Ohkuma M."/>
        </authorList>
    </citation>
    <scope>NUCLEOTIDE SEQUENCE</scope>
    <source>
        <strain evidence="2">JCM 3172</strain>
    </source>
</reference>
<feature type="domain" description="NADPH-dependent FMN reductase-like" evidence="1">
    <location>
        <begin position="5"/>
        <end position="153"/>
    </location>
</feature>
<proteinExistence type="predicted"/>
<dbReference type="GO" id="GO:0005829">
    <property type="term" value="C:cytosol"/>
    <property type="evidence" value="ECO:0007669"/>
    <property type="project" value="TreeGrafter"/>
</dbReference>
<dbReference type="InterPro" id="IPR050712">
    <property type="entry name" value="NAD(P)H-dep_reductase"/>
</dbReference>
<name>A0A918LLX2_9ACTN</name>
<dbReference type="GO" id="GO:0016491">
    <property type="term" value="F:oxidoreductase activity"/>
    <property type="evidence" value="ECO:0007669"/>
    <property type="project" value="InterPro"/>
</dbReference>
<dbReference type="InterPro" id="IPR029039">
    <property type="entry name" value="Flavoprotein-like_sf"/>
</dbReference>
<dbReference type="Gene3D" id="3.40.50.360">
    <property type="match status" value="1"/>
</dbReference>
<dbReference type="SUPFAM" id="SSF52218">
    <property type="entry name" value="Flavoproteins"/>
    <property type="match status" value="1"/>
</dbReference>
<evidence type="ECO:0000313" key="3">
    <source>
        <dbReference type="Proteomes" id="UP000619486"/>
    </source>
</evidence>
<dbReference type="InterPro" id="IPR005025">
    <property type="entry name" value="FMN_Rdtase-like_dom"/>
</dbReference>
<reference evidence="2" key="1">
    <citation type="journal article" date="2014" name="Int. J. Syst. Evol. Microbiol.">
        <title>Complete genome sequence of Corynebacterium casei LMG S-19264T (=DSM 44701T), isolated from a smear-ripened cheese.</title>
        <authorList>
            <consortium name="US DOE Joint Genome Institute (JGI-PGF)"/>
            <person name="Walter F."/>
            <person name="Albersmeier A."/>
            <person name="Kalinowski J."/>
            <person name="Ruckert C."/>
        </authorList>
    </citation>
    <scope>NUCLEOTIDE SEQUENCE</scope>
    <source>
        <strain evidence="2">JCM 3172</strain>
    </source>
</reference>
<dbReference type="PANTHER" id="PTHR30543">
    <property type="entry name" value="CHROMATE REDUCTASE"/>
    <property type="match status" value="1"/>
</dbReference>
<dbReference type="EMBL" id="BMQQ01000001">
    <property type="protein sequence ID" value="GGT14296.1"/>
    <property type="molecule type" value="Genomic_DNA"/>
</dbReference>
<dbReference type="AlphaFoldDB" id="A0A918LLX2"/>
<organism evidence="2 3">
    <name type="scientific">Streptomyces purpureus</name>
    <dbReference type="NCBI Taxonomy" id="1951"/>
    <lineage>
        <taxon>Bacteria</taxon>
        <taxon>Bacillati</taxon>
        <taxon>Actinomycetota</taxon>
        <taxon>Actinomycetes</taxon>
        <taxon>Kitasatosporales</taxon>
        <taxon>Streptomycetaceae</taxon>
        <taxon>Streptomyces</taxon>
    </lineage>
</organism>
<dbReference type="PANTHER" id="PTHR30543:SF21">
    <property type="entry name" value="NAD(P)H-DEPENDENT FMN REDUCTASE LOT6"/>
    <property type="match status" value="1"/>
</dbReference>
<sequence>MHQTVKVVGIGGSTRPHSTAERALRAVLTEARRLGAEVSLIGGAELMLPLYDPREPVRSPQALRLINELASADGVVVASPAYHGTVSGLVKNALDHVEELRGDERPYLSDRAVGCLSVGQGWQGAVSTLAALRGITHALRGWPTPLGVAINSATAGFAPDGTCDDPHIQGQLTQMAEQVTGFARARAALAAQGVAAGAGSTW</sequence>